<name>A0ABT2H5Q1_9MICO</name>
<dbReference type="SUPFAM" id="SSF53697">
    <property type="entry name" value="SIS domain"/>
    <property type="match status" value="1"/>
</dbReference>
<dbReference type="InterPro" id="IPR050986">
    <property type="entry name" value="GutQ/KpsF_isomerases"/>
</dbReference>
<dbReference type="InterPro" id="IPR001347">
    <property type="entry name" value="SIS_dom"/>
</dbReference>
<dbReference type="EMBL" id="JANLCJ010000006">
    <property type="protein sequence ID" value="MCS5735264.1"/>
    <property type="molecule type" value="Genomic_DNA"/>
</dbReference>
<evidence type="ECO:0000313" key="2">
    <source>
        <dbReference type="EMBL" id="MCS5735264.1"/>
    </source>
</evidence>
<proteinExistence type="predicted"/>
<gene>
    <name evidence="2" type="ORF">N1032_16065</name>
</gene>
<dbReference type="InterPro" id="IPR046348">
    <property type="entry name" value="SIS_dom_sf"/>
</dbReference>
<accession>A0ABT2H5Q1</accession>
<dbReference type="Gene3D" id="3.40.50.10490">
    <property type="entry name" value="Glucose-6-phosphate isomerase like protein, domain 1"/>
    <property type="match status" value="1"/>
</dbReference>
<dbReference type="PROSITE" id="PS51464">
    <property type="entry name" value="SIS"/>
    <property type="match status" value="1"/>
</dbReference>
<dbReference type="CDD" id="cd05014">
    <property type="entry name" value="SIS_Kpsf"/>
    <property type="match status" value="1"/>
</dbReference>
<protein>
    <submittedName>
        <fullName evidence="2">SIS domain-containing protein</fullName>
    </submittedName>
</protein>
<dbReference type="Pfam" id="PF01380">
    <property type="entry name" value="SIS"/>
    <property type="match status" value="1"/>
</dbReference>
<organism evidence="2 3">
    <name type="scientific">Herbiconiux daphne</name>
    <dbReference type="NCBI Taxonomy" id="2970914"/>
    <lineage>
        <taxon>Bacteria</taxon>
        <taxon>Bacillati</taxon>
        <taxon>Actinomycetota</taxon>
        <taxon>Actinomycetes</taxon>
        <taxon>Micrococcales</taxon>
        <taxon>Microbacteriaceae</taxon>
        <taxon>Herbiconiux</taxon>
    </lineage>
</organism>
<evidence type="ECO:0000259" key="1">
    <source>
        <dbReference type="PROSITE" id="PS51464"/>
    </source>
</evidence>
<dbReference type="PANTHER" id="PTHR42745:SF1">
    <property type="entry name" value="ARABINOSE 5-PHOSPHATE ISOMERASE KDSD"/>
    <property type="match status" value="1"/>
</dbReference>
<evidence type="ECO:0000313" key="3">
    <source>
        <dbReference type="Proteomes" id="UP001165586"/>
    </source>
</evidence>
<reference evidence="2" key="1">
    <citation type="submission" date="2022-08" db="EMBL/GenBank/DDBJ databases">
        <authorList>
            <person name="Deng Y."/>
            <person name="Han X.-F."/>
            <person name="Zhang Y.-Q."/>
        </authorList>
    </citation>
    <scope>NUCLEOTIDE SEQUENCE</scope>
    <source>
        <strain evidence="2">CPCC 203386</strain>
    </source>
</reference>
<keyword evidence="3" id="KW-1185">Reference proteome</keyword>
<dbReference type="InterPro" id="IPR035474">
    <property type="entry name" value="SIS_Kpsf"/>
</dbReference>
<dbReference type="PANTHER" id="PTHR42745">
    <property type="match status" value="1"/>
</dbReference>
<feature type="domain" description="SIS" evidence="1">
    <location>
        <begin position="38"/>
        <end position="181"/>
    </location>
</feature>
<dbReference type="Proteomes" id="UP001165586">
    <property type="component" value="Unassembled WGS sequence"/>
</dbReference>
<sequence>MNDSPQSAVIEAGRQQVRLEAEAVLDILDQVDDRFVRVAALLNAMTGKVVMTGSGTSGFIARRSAHLFSVSGTPAFFLNPGDGLHGSMGAVEADDVMIALSKGGSSSELNDLVARVQSIGTTVVALTSNANSPLGKLADITVELRNYPTADPGNLLAMGSTLAHSVWLDALAVVLMRAHAVSWERVHFTHPGGAVGLLASLPPELSGLDIPEFTGLDDGFSTTGTAGSRETA</sequence>
<dbReference type="RefSeq" id="WP_259540193.1">
    <property type="nucleotide sequence ID" value="NZ_JANLCJ010000006.1"/>
</dbReference>
<comment type="caution">
    <text evidence="2">The sequence shown here is derived from an EMBL/GenBank/DDBJ whole genome shotgun (WGS) entry which is preliminary data.</text>
</comment>